<dbReference type="Proteomes" id="UP000278398">
    <property type="component" value="Unassembled WGS sequence"/>
</dbReference>
<evidence type="ECO:0000313" key="3">
    <source>
        <dbReference type="EMBL" id="RST88318.1"/>
    </source>
</evidence>
<dbReference type="HAMAP" id="MF_00634">
    <property type="entry name" value="UPF0235"/>
    <property type="match status" value="1"/>
</dbReference>
<comment type="similarity">
    <text evidence="1 2">Belongs to the UPF0235 family.</text>
</comment>
<dbReference type="OrthoDB" id="9801972at2"/>
<reference evidence="3 4" key="1">
    <citation type="submission" date="2018-12" db="EMBL/GenBank/DDBJ databases">
        <title>Mesorhizobium carbonis sp. nov., isolated from coal mine water.</title>
        <authorList>
            <person name="Xin W."/>
            <person name="Xu Z."/>
            <person name="Xiang F."/>
            <person name="Zhang J."/>
            <person name="Xi L."/>
            <person name="Liu J."/>
        </authorList>
    </citation>
    <scope>NUCLEOTIDE SEQUENCE [LARGE SCALE GENOMIC DNA]</scope>
    <source>
        <strain evidence="3 4">B2.3</strain>
    </source>
</reference>
<dbReference type="SUPFAM" id="SSF69786">
    <property type="entry name" value="YggU-like"/>
    <property type="match status" value="1"/>
</dbReference>
<dbReference type="Gene3D" id="3.30.1200.10">
    <property type="entry name" value="YggU-like"/>
    <property type="match status" value="1"/>
</dbReference>
<organism evidence="3 4">
    <name type="scientific">Aquibium carbonis</name>
    <dbReference type="NCBI Taxonomy" id="2495581"/>
    <lineage>
        <taxon>Bacteria</taxon>
        <taxon>Pseudomonadati</taxon>
        <taxon>Pseudomonadota</taxon>
        <taxon>Alphaproteobacteria</taxon>
        <taxon>Hyphomicrobiales</taxon>
        <taxon>Phyllobacteriaceae</taxon>
        <taxon>Aquibium</taxon>
    </lineage>
</organism>
<evidence type="ECO:0000256" key="1">
    <source>
        <dbReference type="ARBA" id="ARBA00010364"/>
    </source>
</evidence>
<proteinExistence type="inferred from homology"/>
<dbReference type="RefSeq" id="WP_126697592.1">
    <property type="nucleotide sequence ID" value="NZ_RWKW01000002.1"/>
</dbReference>
<dbReference type="NCBIfam" id="TIGR00251">
    <property type="entry name" value="DUF167 family protein"/>
    <property type="match status" value="1"/>
</dbReference>
<dbReference type="Pfam" id="PF02594">
    <property type="entry name" value="DUF167"/>
    <property type="match status" value="1"/>
</dbReference>
<comment type="caution">
    <text evidence="3">The sequence shown here is derived from an EMBL/GenBank/DDBJ whole genome shotgun (WGS) entry which is preliminary data.</text>
</comment>
<evidence type="ECO:0000256" key="2">
    <source>
        <dbReference type="HAMAP-Rule" id="MF_00634"/>
    </source>
</evidence>
<name>A0A429Z3S6_9HYPH</name>
<gene>
    <name evidence="3" type="ORF">EJC49_01055</name>
</gene>
<dbReference type="AlphaFoldDB" id="A0A429Z3S6"/>
<dbReference type="InterPro" id="IPR036591">
    <property type="entry name" value="YggU-like_sf"/>
</dbReference>
<dbReference type="NCBIfam" id="NF002348">
    <property type="entry name" value="PRK01310.1"/>
    <property type="match status" value="1"/>
</dbReference>
<accession>A0A429Z3S6</accession>
<dbReference type="EMBL" id="RWKW01000002">
    <property type="protein sequence ID" value="RST88318.1"/>
    <property type="molecule type" value="Genomic_DNA"/>
</dbReference>
<sequence>MYFRTAKDGLDLFVRLTPRGGEDAIEGVETTSDGRSHLKARVRAAPEKGAANAALEKLLAAELDLARRSVSVVAGETARLKTVRLTGDAAAIAGRLCALAERP</sequence>
<dbReference type="SMART" id="SM01152">
    <property type="entry name" value="DUF167"/>
    <property type="match status" value="1"/>
</dbReference>
<keyword evidence="4" id="KW-1185">Reference proteome</keyword>
<dbReference type="InterPro" id="IPR003746">
    <property type="entry name" value="DUF167"/>
</dbReference>
<protein>
    <recommendedName>
        <fullName evidence="2">UPF0235 protein EJC49_01055</fullName>
    </recommendedName>
</protein>
<evidence type="ECO:0000313" key="4">
    <source>
        <dbReference type="Proteomes" id="UP000278398"/>
    </source>
</evidence>